<dbReference type="InterPro" id="IPR043797">
    <property type="entry name" value="MupG_N"/>
</dbReference>
<dbReference type="PANTHER" id="PTHR38435">
    <property type="match status" value="1"/>
</dbReference>
<dbReference type="Gene3D" id="2.40.100.10">
    <property type="entry name" value="Cyclophilin-like"/>
    <property type="match status" value="1"/>
</dbReference>
<dbReference type="Gene3D" id="3.20.20.70">
    <property type="entry name" value="Aldolase class I"/>
    <property type="match status" value="1"/>
</dbReference>
<name>A0A0R1YFJ6_9LACO</name>
<dbReference type="OrthoDB" id="5809921at2"/>
<reference evidence="3 4" key="1">
    <citation type="journal article" date="2015" name="Genome Announc.">
        <title>Expanding the biotechnology potential of lactobacilli through comparative genomics of 213 strains and associated genera.</title>
        <authorList>
            <person name="Sun Z."/>
            <person name="Harris H.M."/>
            <person name="McCann A."/>
            <person name="Guo C."/>
            <person name="Argimon S."/>
            <person name="Zhang W."/>
            <person name="Yang X."/>
            <person name="Jeffery I.B."/>
            <person name="Cooney J.C."/>
            <person name="Kagawa T.F."/>
            <person name="Liu W."/>
            <person name="Song Y."/>
            <person name="Salvetti E."/>
            <person name="Wrobel A."/>
            <person name="Rasinkangas P."/>
            <person name="Parkhill J."/>
            <person name="Rea M.C."/>
            <person name="O'Sullivan O."/>
            <person name="Ritari J."/>
            <person name="Douillard F.P."/>
            <person name="Paul Ross R."/>
            <person name="Yang R."/>
            <person name="Briner A.E."/>
            <person name="Felis G.E."/>
            <person name="de Vos W.M."/>
            <person name="Barrangou R."/>
            <person name="Klaenhammer T.R."/>
            <person name="Caufield P.W."/>
            <person name="Cui Y."/>
            <person name="Zhang H."/>
            <person name="O'Toole P.W."/>
        </authorList>
    </citation>
    <scope>NUCLEOTIDE SEQUENCE [LARGE SCALE GENOMIC DNA]</scope>
    <source>
        <strain evidence="3 4">DSM 5661</strain>
    </source>
</reference>
<feature type="domain" description="6-phospho-N-acetylmuramidase N-terminal" evidence="2">
    <location>
        <begin position="2"/>
        <end position="231"/>
    </location>
</feature>
<dbReference type="SUPFAM" id="SSF51445">
    <property type="entry name" value="(Trans)glycosidases"/>
    <property type="match status" value="1"/>
</dbReference>
<sequence length="347" mass="39576">MLGFSMYLSRMLTADDYNYLIAMRNAGFNTVFTSIYVDEKDAESIKNRLNELVKWCKNLDLEIIADVTAEELKKLGIDINDVGQVQSLNLTGLRIDDGVRMETIAKLSKSMPIALNASTISEEDLVSLKEYNAAFDHLQAWHNFYPHPETGLDANWLKEKNDWLHSRGFKTMAFAPGNDKLEGPIGESLPTLEKQRHENPLAAMLELKKLSCDYVFIGDAGLKRSTIDSFENYLKKRVITLHVDHDLLELFENEWHNRPDAARDVIRLKESRQLQLLKTAPEEPENRPKGSITCDNDKYLRYKGEIQITKRDLPLNDKVNVIGHVVKDDLALLDEVGSNTQLLFLKA</sequence>
<dbReference type="InterPro" id="IPR043894">
    <property type="entry name" value="MupG_C"/>
</dbReference>
<dbReference type="InterPro" id="IPR029000">
    <property type="entry name" value="Cyclophilin-like_dom_sf"/>
</dbReference>
<dbReference type="InterPro" id="IPR017853">
    <property type="entry name" value="GH"/>
</dbReference>
<dbReference type="RefSeq" id="WP_025080361.1">
    <property type="nucleotide sequence ID" value="NZ_AZGI01000005.1"/>
</dbReference>
<evidence type="ECO:0000313" key="3">
    <source>
        <dbReference type="EMBL" id="KRM41050.1"/>
    </source>
</evidence>
<dbReference type="PANTHER" id="PTHR38435:SF2">
    <property type="entry name" value="DUF871 DOMAIN-CONTAINING PROTEIN"/>
    <property type="match status" value="1"/>
</dbReference>
<organism evidence="3 4">
    <name type="scientific">Lactobacillus hamsteri DSM 5661 = JCM 6256</name>
    <dbReference type="NCBI Taxonomy" id="1423754"/>
    <lineage>
        <taxon>Bacteria</taxon>
        <taxon>Bacillati</taxon>
        <taxon>Bacillota</taxon>
        <taxon>Bacilli</taxon>
        <taxon>Lactobacillales</taxon>
        <taxon>Lactobacillaceae</taxon>
        <taxon>Lactobacillus</taxon>
    </lineage>
</organism>
<dbReference type="Pfam" id="PF19200">
    <property type="entry name" value="MupG_N"/>
    <property type="match status" value="1"/>
</dbReference>
<protein>
    <submittedName>
        <fullName evidence="3">Outer surface protein</fullName>
    </submittedName>
</protein>
<dbReference type="InterPro" id="IPR008589">
    <property type="entry name" value="MupG"/>
</dbReference>
<dbReference type="Pfam" id="PF05913">
    <property type="entry name" value="MupG_C"/>
    <property type="match status" value="1"/>
</dbReference>
<accession>A0A0R1YFJ6</accession>
<dbReference type="SUPFAM" id="SSF50891">
    <property type="entry name" value="Cyclophilin-like"/>
    <property type="match status" value="1"/>
</dbReference>
<dbReference type="Proteomes" id="UP000051223">
    <property type="component" value="Unassembled WGS sequence"/>
</dbReference>
<dbReference type="PATRIC" id="fig|1423754.3.peg.1740"/>
<gene>
    <name evidence="3" type="ORF">FC39_GL001694</name>
</gene>
<evidence type="ECO:0000313" key="4">
    <source>
        <dbReference type="Proteomes" id="UP000051223"/>
    </source>
</evidence>
<dbReference type="InterPro" id="IPR013785">
    <property type="entry name" value="Aldolase_TIM"/>
</dbReference>
<evidence type="ECO:0000259" key="1">
    <source>
        <dbReference type="Pfam" id="PF05913"/>
    </source>
</evidence>
<evidence type="ECO:0000259" key="2">
    <source>
        <dbReference type="Pfam" id="PF19200"/>
    </source>
</evidence>
<comment type="caution">
    <text evidence="3">The sequence shown here is derived from an EMBL/GenBank/DDBJ whole genome shotgun (WGS) entry which is preliminary data.</text>
</comment>
<proteinExistence type="predicted"/>
<dbReference type="EMBL" id="AZGI01000005">
    <property type="protein sequence ID" value="KRM41050.1"/>
    <property type="molecule type" value="Genomic_DNA"/>
</dbReference>
<feature type="domain" description="6-phospho-N-acetylmuramidase C-terminal" evidence="1">
    <location>
        <begin position="250"/>
        <end position="342"/>
    </location>
</feature>
<dbReference type="eggNOG" id="COG3589">
    <property type="taxonomic scope" value="Bacteria"/>
</dbReference>
<dbReference type="AlphaFoldDB" id="A0A0R1YFJ6"/>
<keyword evidence="4" id="KW-1185">Reference proteome</keyword>
<dbReference type="STRING" id="1423754.FC39_GL001694"/>